<accession>A0A7X0SMC8</accession>
<feature type="transmembrane region" description="Helical" evidence="1">
    <location>
        <begin position="116"/>
        <end position="137"/>
    </location>
</feature>
<gene>
    <name evidence="2" type="ORF">H7C18_16605</name>
</gene>
<feature type="transmembrane region" description="Helical" evidence="1">
    <location>
        <begin position="33"/>
        <end position="55"/>
    </location>
</feature>
<organism evidence="2 3">
    <name type="scientific">Cohnella zeiphila</name>
    <dbReference type="NCBI Taxonomy" id="2761120"/>
    <lineage>
        <taxon>Bacteria</taxon>
        <taxon>Bacillati</taxon>
        <taxon>Bacillota</taxon>
        <taxon>Bacilli</taxon>
        <taxon>Bacillales</taxon>
        <taxon>Paenibacillaceae</taxon>
        <taxon>Cohnella</taxon>
    </lineage>
</organism>
<dbReference type="RefSeq" id="WP_185130204.1">
    <property type="nucleotide sequence ID" value="NZ_JACJVO010000020.1"/>
</dbReference>
<feature type="transmembrane region" description="Helical" evidence="1">
    <location>
        <begin position="149"/>
        <end position="168"/>
    </location>
</feature>
<protein>
    <submittedName>
        <fullName evidence="2">ABC transporter permease</fullName>
    </submittedName>
</protein>
<evidence type="ECO:0000313" key="3">
    <source>
        <dbReference type="Proteomes" id="UP000564644"/>
    </source>
</evidence>
<keyword evidence="3" id="KW-1185">Reference proteome</keyword>
<dbReference type="InterPro" id="IPR010288">
    <property type="entry name" value="EcsB_ABC"/>
</dbReference>
<feature type="transmembrane region" description="Helical" evidence="1">
    <location>
        <begin position="359"/>
        <end position="383"/>
    </location>
</feature>
<evidence type="ECO:0000256" key="1">
    <source>
        <dbReference type="SAM" id="Phobius"/>
    </source>
</evidence>
<proteinExistence type="predicted"/>
<dbReference type="EMBL" id="JACJVO010000020">
    <property type="protein sequence ID" value="MBB6732544.1"/>
    <property type="molecule type" value="Genomic_DNA"/>
</dbReference>
<comment type="caution">
    <text evidence="2">The sequence shown here is derived from an EMBL/GenBank/DDBJ whole genome shotgun (WGS) entry which is preliminary data.</text>
</comment>
<feature type="transmembrane region" description="Helical" evidence="1">
    <location>
        <begin position="188"/>
        <end position="216"/>
    </location>
</feature>
<sequence>MAEPVRSRSSELRKQRADRASAFRGEMVPYFRYVLQSGFGLVLSACAFFLVTGYIRLLDRMPDHWPADVVGVAVLALACWYTPLRTYFQPADTVFTVPLEREMLATVIGPQVRRSYIVSAVKMLVLFAAFAPLYATAPVTAAAADGRSLTLLGLALALLGAWNAFAAWQERRLADAAWRTGLAWARRLLVIPIVWALLLKPFILAVGFALLCAAALTLPVRLQIRHELPWDRLIAEEGSTRRGWIRFLGWFVDVPSAAARPSKRRWIVWAADLLPRRQASAWRYLYAKTLLRSESFGAFWRWNALLIVILLWTGQPIIDLIAYAMAVFVGSLQLTELGRIRFAENASAVPLDPQGRRPAAAAVARTAGLTAVLLLWLAAALPARPFDTATWLIALAAGLLWAGWLIPRRLGKAPADEDDD</sequence>
<feature type="transmembrane region" description="Helical" evidence="1">
    <location>
        <begin position="389"/>
        <end position="406"/>
    </location>
</feature>
<dbReference type="Pfam" id="PF05975">
    <property type="entry name" value="EcsB"/>
    <property type="match status" value="1"/>
</dbReference>
<reference evidence="2 3" key="1">
    <citation type="submission" date="2020-08" db="EMBL/GenBank/DDBJ databases">
        <title>Cohnella phylogeny.</title>
        <authorList>
            <person name="Dunlap C."/>
        </authorList>
    </citation>
    <scope>NUCLEOTIDE SEQUENCE [LARGE SCALE GENOMIC DNA]</scope>
    <source>
        <strain evidence="2 3">CBP 2801</strain>
    </source>
</reference>
<name>A0A7X0SMC8_9BACL</name>
<evidence type="ECO:0000313" key="2">
    <source>
        <dbReference type="EMBL" id="MBB6732544.1"/>
    </source>
</evidence>
<dbReference type="Proteomes" id="UP000564644">
    <property type="component" value="Unassembled WGS sequence"/>
</dbReference>
<keyword evidence="1" id="KW-0812">Transmembrane</keyword>
<feature type="transmembrane region" description="Helical" evidence="1">
    <location>
        <begin position="67"/>
        <end position="84"/>
    </location>
</feature>
<keyword evidence="1" id="KW-0472">Membrane</keyword>
<keyword evidence="1" id="KW-1133">Transmembrane helix</keyword>
<dbReference type="AlphaFoldDB" id="A0A7X0SMC8"/>
<dbReference type="GO" id="GO:0016020">
    <property type="term" value="C:membrane"/>
    <property type="evidence" value="ECO:0007669"/>
    <property type="project" value="InterPro"/>
</dbReference>